<accession>A0ACA9U1A3</accession>
<evidence type="ECO:0000313" key="1">
    <source>
        <dbReference type="EMBL" id="CAG9947066.1"/>
    </source>
</evidence>
<name>A0ACA9U1A3_BIOOC</name>
<sequence length="171" mass="18936">MRDELCFPYLAIDSFLLGTDKHQPDFKLLPLHSKSTIILTMPDNRTLERKALEMAIAGPNKTVQLNLHEAQVIYVDAKEVNFSNRDVFSENTIEKDSLLMRGGVLAAKPAEEPAAKPGERPQNQSRQAPITVSVTNNTVSDGSIFIPGPLSSSDITILLSHFTEMAKFKNK</sequence>
<dbReference type="EMBL" id="CADEHS020000011">
    <property type="protein sequence ID" value="CAG9947066.1"/>
    <property type="molecule type" value="Genomic_DNA"/>
</dbReference>
<protein>
    <submittedName>
        <fullName evidence="1">Uncharacterized protein</fullName>
    </submittedName>
</protein>
<comment type="caution">
    <text evidence="1">The sequence shown here is derived from an EMBL/GenBank/DDBJ whole genome shotgun (WGS) entry which is preliminary data.</text>
</comment>
<dbReference type="Proteomes" id="UP000836387">
    <property type="component" value="Unassembled WGS sequence"/>
</dbReference>
<proteinExistence type="predicted"/>
<evidence type="ECO:0000313" key="2">
    <source>
        <dbReference type="Proteomes" id="UP000836387"/>
    </source>
</evidence>
<reference evidence="1" key="1">
    <citation type="submission" date="2020-04" db="EMBL/GenBank/DDBJ databases">
        <authorList>
            <person name="Broberg M."/>
        </authorList>
    </citation>
    <scope>NUCLEOTIDE SEQUENCE</scope>
</reference>
<gene>
    <name evidence="1" type="ORF">CRV2_00013178</name>
</gene>
<organism evidence="1 2">
    <name type="scientific">Clonostachys rosea f. rosea IK726</name>
    <dbReference type="NCBI Taxonomy" id="1349383"/>
    <lineage>
        <taxon>Eukaryota</taxon>
        <taxon>Fungi</taxon>
        <taxon>Dikarya</taxon>
        <taxon>Ascomycota</taxon>
        <taxon>Pezizomycotina</taxon>
        <taxon>Sordariomycetes</taxon>
        <taxon>Hypocreomycetidae</taxon>
        <taxon>Hypocreales</taxon>
        <taxon>Bionectriaceae</taxon>
        <taxon>Clonostachys</taxon>
    </lineage>
</organism>
<keyword evidence="2" id="KW-1185">Reference proteome</keyword>
<reference evidence="1" key="2">
    <citation type="submission" date="2021-10" db="EMBL/GenBank/DDBJ databases">
        <authorList>
            <person name="Piombo E."/>
        </authorList>
    </citation>
    <scope>NUCLEOTIDE SEQUENCE</scope>
</reference>